<dbReference type="InterPro" id="IPR002562">
    <property type="entry name" value="3'-5'_exonuclease_dom"/>
</dbReference>
<keyword evidence="5" id="KW-0271">Exosome</keyword>
<dbReference type="Pfam" id="PF00570">
    <property type="entry name" value="HRDC"/>
    <property type="match status" value="1"/>
</dbReference>
<dbReference type="SMART" id="SM00341">
    <property type="entry name" value="HRDC"/>
    <property type="match status" value="1"/>
</dbReference>
<dbReference type="GO" id="GO:0005730">
    <property type="term" value="C:nucleolus"/>
    <property type="evidence" value="ECO:0007669"/>
    <property type="project" value="TreeGrafter"/>
</dbReference>
<dbReference type="InterPro" id="IPR036397">
    <property type="entry name" value="RNaseH_sf"/>
</dbReference>
<dbReference type="Pfam" id="PF08066">
    <property type="entry name" value="PMC2NT"/>
    <property type="match status" value="1"/>
</dbReference>
<keyword evidence="2" id="KW-0698">rRNA processing</keyword>
<dbReference type="InterPro" id="IPR049559">
    <property type="entry name" value="Rrp6p-like_exo"/>
</dbReference>
<gene>
    <name evidence="11" type="ORF">CDAUBV1_LOCUS685</name>
</gene>
<dbReference type="PANTHER" id="PTHR12124">
    <property type="entry name" value="POLYMYOSITIS/SCLERODERMA AUTOANTIGEN-RELATED"/>
    <property type="match status" value="1"/>
</dbReference>
<evidence type="ECO:0000256" key="1">
    <source>
        <dbReference type="ARBA" id="ARBA00004123"/>
    </source>
</evidence>
<keyword evidence="6" id="KW-0269">Exonuclease</keyword>
<dbReference type="FunFam" id="1.10.150.80:FF:000001">
    <property type="entry name" value="Putative exosome component 10"/>
    <property type="match status" value="1"/>
</dbReference>
<dbReference type="GO" id="GO:0000176">
    <property type="term" value="C:nuclear exosome (RNase complex)"/>
    <property type="evidence" value="ECO:0007669"/>
    <property type="project" value="InterPro"/>
</dbReference>
<dbReference type="AlphaFoldDB" id="A0AAV2T276"/>
<dbReference type="GO" id="GO:0071036">
    <property type="term" value="P:nuclear polyadenylation-dependent snoRNA catabolic process"/>
    <property type="evidence" value="ECO:0007669"/>
    <property type="project" value="TreeGrafter"/>
</dbReference>
<dbReference type="Pfam" id="PF01612">
    <property type="entry name" value="DNA_pol_A_exo1"/>
    <property type="match status" value="1"/>
</dbReference>
<dbReference type="GO" id="GO:0071039">
    <property type="term" value="P:nuclear polyadenylation-dependent CUT catabolic process"/>
    <property type="evidence" value="ECO:0007669"/>
    <property type="project" value="TreeGrafter"/>
</dbReference>
<keyword evidence="4" id="KW-0378">Hydrolase</keyword>
<evidence type="ECO:0000256" key="6">
    <source>
        <dbReference type="ARBA" id="ARBA00022839"/>
    </source>
</evidence>
<dbReference type="InterPro" id="IPR012337">
    <property type="entry name" value="RNaseH-like_sf"/>
</dbReference>
<feature type="region of interest" description="Disordered" evidence="9">
    <location>
        <begin position="699"/>
        <end position="789"/>
    </location>
</feature>
<dbReference type="GO" id="GO:0003727">
    <property type="term" value="F:single-stranded RNA binding"/>
    <property type="evidence" value="ECO:0007669"/>
    <property type="project" value="TreeGrafter"/>
</dbReference>
<dbReference type="InterPro" id="IPR002121">
    <property type="entry name" value="HRDC_dom"/>
</dbReference>
<accession>A0AAV2T276</accession>
<feature type="domain" description="HRDC" evidence="10">
    <location>
        <begin position="471"/>
        <end position="551"/>
    </location>
</feature>
<dbReference type="SUPFAM" id="SSF53098">
    <property type="entry name" value="Ribonuclease H-like"/>
    <property type="match status" value="1"/>
</dbReference>
<dbReference type="InterPro" id="IPR044876">
    <property type="entry name" value="HRDC_dom_sf"/>
</dbReference>
<evidence type="ECO:0000256" key="8">
    <source>
        <dbReference type="ARBA" id="ARBA00043957"/>
    </source>
</evidence>
<evidence type="ECO:0000256" key="4">
    <source>
        <dbReference type="ARBA" id="ARBA00022801"/>
    </source>
</evidence>
<protein>
    <recommendedName>
        <fullName evidence="10">HRDC domain-containing protein</fullName>
    </recommendedName>
</protein>
<name>A0AAV2T276_CALDB</name>
<dbReference type="GO" id="GO:0000467">
    <property type="term" value="P:exonucleolytic trimming to generate mature 3'-end of 5.8S rRNA from tricistronic rRNA transcript (SSU-rRNA, 5.8S rRNA, LSU-rRNA)"/>
    <property type="evidence" value="ECO:0007669"/>
    <property type="project" value="InterPro"/>
</dbReference>
<dbReference type="GO" id="GO:0071037">
    <property type="term" value="P:nuclear polyadenylation-dependent snRNA catabolic process"/>
    <property type="evidence" value="ECO:0007669"/>
    <property type="project" value="TreeGrafter"/>
</dbReference>
<dbReference type="SUPFAM" id="SSF47819">
    <property type="entry name" value="HRDC-like"/>
    <property type="match status" value="1"/>
</dbReference>
<reference evidence="11" key="1">
    <citation type="submission" date="2024-06" db="EMBL/GenBank/DDBJ databases">
        <authorList>
            <person name="Liu X."/>
            <person name="Lenzi L."/>
            <person name="Haldenby T S."/>
            <person name="Uol C."/>
        </authorList>
    </citation>
    <scope>NUCLEOTIDE SEQUENCE</scope>
</reference>
<dbReference type="CDD" id="cd06147">
    <property type="entry name" value="Rrp6p_like_exo"/>
    <property type="match status" value="1"/>
</dbReference>
<dbReference type="PANTHER" id="PTHR12124:SF47">
    <property type="entry name" value="EXOSOME COMPONENT 10"/>
    <property type="match status" value="1"/>
</dbReference>
<dbReference type="GO" id="GO:0071051">
    <property type="term" value="P:poly(A)-dependent snoRNA 3'-end processing"/>
    <property type="evidence" value="ECO:0007669"/>
    <property type="project" value="TreeGrafter"/>
</dbReference>
<proteinExistence type="inferred from homology"/>
<dbReference type="GO" id="GO:0071035">
    <property type="term" value="P:nuclear polyadenylation-dependent rRNA catabolic process"/>
    <property type="evidence" value="ECO:0007669"/>
    <property type="project" value="TreeGrafter"/>
</dbReference>
<dbReference type="PROSITE" id="PS50967">
    <property type="entry name" value="HRDC"/>
    <property type="match status" value="1"/>
</dbReference>
<sequence>MTLSENDASMESNENDLPKLLSMVTRAVKLSQELPSVNTPGFIYYNDFPQYKAITSGQSKKILMIIQKVLDALEARTNVLDLPNSKEPHERFSSIVDANDRLLERLAIAMDIEEDPSRKESLLTTASKDLLVVAVQDKQHKSLGWLANKSKTNSNGRTVQPDASNDGLLKLLSSRNICRPQTLFSEPPDNSAIPFRPKIKCKPNSIQPLTIYLSKCADDSDRIEYTHPYEAELEEFAQNLLNWEPLALKNFPVTPLESAYQFVDSVDLLDQALNEIAAHKEVAVDLEHHSYRSYLGITCLIQMSTRDVDYIFDALALRDHLYRLNEIFTNPAILKVFHGCDSDLMWLQRDFGVYVVNMFDTGLASRALQLGRYSLSFLLYRYAQVTTNKQYQLADWRIRPLTPELVEYARKDTHYLLHIASILCQELQDRDLLLAVLEQCRQLCLKIYTKPVFNPLGFLDLYKQSAGISFTHRQLYALEHLYALRDSIARREDESIHYVLPNHMLKVIAEVLPRETSGLFACCNPIPPLVRKYVYDLHKIVLDARNKPVSELPLASDLLGTESAQNGSVPLSGLEMPNTMTGRFPGQPHDRSHHSVPDVRTHSGSGNRTVARPSKLGQIFTNLKSRLVSRAQDSPIDNEFSRPKFMDADRMLLDKLLTLIAIQPMEILPSAQSESMTTDEIAVKEMPSYPTDTIIRISPEEDLQSPPMSSKPTPVTAPVSNHEGAPAGNDQQLDDDEEIVVLRDEVPSKRRHKRRRANASGADLTSPATGLKTKDTEKRARQVGNESSS</sequence>
<dbReference type="GO" id="GO:0071044">
    <property type="term" value="P:histone mRNA catabolic process"/>
    <property type="evidence" value="ECO:0007669"/>
    <property type="project" value="TreeGrafter"/>
</dbReference>
<dbReference type="Gene3D" id="3.30.420.10">
    <property type="entry name" value="Ribonuclease H-like superfamily/Ribonuclease H"/>
    <property type="match status" value="1"/>
</dbReference>
<evidence type="ECO:0000259" key="10">
    <source>
        <dbReference type="PROSITE" id="PS50967"/>
    </source>
</evidence>
<feature type="compositionally biased region" description="Basic and acidic residues" evidence="9">
    <location>
        <begin position="588"/>
        <end position="601"/>
    </location>
</feature>
<keyword evidence="3" id="KW-0540">Nuclease</keyword>
<evidence type="ECO:0000256" key="9">
    <source>
        <dbReference type="SAM" id="MobiDB-lite"/>
    </source>
</evidence>
<evidence type="ECO:0000256" key="5">
    <source>
        <dbReference type="ARBA" id="ARBA00022835"/>
    </source>
</evidence>
<dbReference type="GO" id="GO:0000175">
    <property type="term" value="F:3'-5'-RNA exonuclease activity"/>
    <property type="evidence" value="ECO:0007669"/>
    <property type="project" value="InterPro"/>
</dbReference>
<keyword evidence="7" id="KW-0539">Nucleus</keyword>
<comment type="subcellular location">
    <subcellularLocation>
        <location evidence="1">Nucleus</location>
    </subcellularLocation>
</comment>
<evidence type="ECO:0000256" key="2">
    <source>
        <dbReference type="ARBA" id="ARBA00022552"/>
    </source>
</evidence>
<organism evidence="11 12">
    <name type="scientific">Calicophoron daubneyi</name>
    <name type="common">Rumen fluke</name>
    <name type="synonym">Paramphistomum daubneyi</name>
    <dbReference type="NCBI Taxonomy" id="300641"/>
    <lineage>
        <taxon>Eukaryota</taxon>
        <taxon>Metazoa</taxon>
        <taxon>Spiralia</taxon>
        <taxon>Lophotrochozoa</taxon>
        <taxon>Platyhelminthes</taxon>
        <taxon>Trematoda</taxon>
        <taxon>Digenea</taxon>
        <taxon>Plagiorchiida</taxon>
        <taxon>Pronocephalata</taxon>
        <taxon>Paramphistomoidea</taxon>
        <taxon>Paramphistomidae</taxon>
        <taxon>Calicophoron</taxon>
    </lineage>
</organism>
<dbReference type="GO" id="GO:0000166">
    <property type="term" value="F:nucleotide binding"/>
    <property type="evidence" value="ECO:0007669"/>
    <property type="project" value="InterPro"/>
</dbReference>
<evidence type="ECO:0000256" key="3">
    <source>
        <dbReference type="ARBA" id="ARBA00022722"/>
    </source>
</evidence>
<feature type="region of interest" description="Disordered" evidence="9">
    <location>
        <begin position="583"/>
        <end position="611"/>
    </location>
</feature>
<comment type="similarity">
    <text evidence="8">Belongs to the exosome component 10/RRP6 family.</text>
</comment>
<dbReference type="Gene3D" id="1.10.150.80">
    <property type="entry name" value="HRDC domain"/>
    <property type="match status" value="1"/>
</dbReference>
<evidence type="ECO:0000256" key="7">
    <source>
        <dbReference type="ARBA" id="ARBA00023242"/>
    </source>
</evidence>
<dbReference type="InterPro" id="IPR045092">
    <property type="entry name" value="Rrp6-like"/>
</dbReference>
<evidence type="ECO:0000313" key="11">
    <source>
        <dbReference type="EMBL" id="CAL5129667.1"/>
    </source>
</evidence>
<dbReference type="GO" id="GO:0071040">
    <property type="term" value="P:nuclear polyadenylation-dependent antisense transcript catabolic process"/>
    <property type="evidence" value="ECO:0007669"/>
    <property type="project" value="TreeGrafter"/>
</dbReference>
<dbReference type="InterPro" id="IPR010997">
    <property type="entry name" value="HRDC-like_sf"/>
</dbReference>
<dbReference type="Proteomes" id="UP001497525">
    <property type="component" value="Unassembled WGS sequence"/>
</dbReference>
<evidence type="ECO:0000313" key="12">
    <source>
        <dbReference type="Proteomes" id="UP001497525"/>
    </source>
</evidence>
<comment type="caution">
    <text evidence="11">The sequence shown here is derived from an EMBL/GenBank/DDBJ whole genome shotgun (WGS) entry which is preliminary data.</text>
</comment>
<dbReference type="GO" id="GO:0071038">
    <property type="term" value="P:TRAMP-dependent tRNA surveillance pathway"/>
    <property type="evidence" value="ECO:0007669"/>
    <property type="project" value="TreeGrafter"/>
</dbReference>
<dbReference type="SMART" id="SM00474">
    <property type="entry name" value="35EXOc"/>
    <property type="match status" value="1"/>
</dbReference>
<dbReference type="EMBL" id="CAXLJL010000002">
    <property type="protein sequence ID" value="CAL5129667.1"/>
    <property type="molecule type" value="Genomic_DNA"/>
</dbReference>
<dbReference type="InterPro" id="IPR012588">
    <property type="entry name" value="Exosome-assoc_fac_Rrp6_N"/>
</dbReference>